<comment type="caution">
    <text evidence="9">The sequence shown here is derived from an EMBL/GenBank/DDBJ whole genome shotgun (WGS) entry which is preliminary data.</text>
</comment>
<dbReference type="FunFam" id="3.30.930.10:FF:000016">
    <property type="entry name" value="Asparagine--tRNA ligase"/>
    <property type="match status" value="1"/>
</dbReference>
<dbReference type="CDD" id="cd04318">
    <property type="entry name" value="EcAsnRS_like_N"/>
    <property type="match status" value="1"/>
</dbReference>
<dbReference type="AlphaFoldDB" id="A0A3A1NBM1"/>
<dbReference type="InterPro" id="IPR004522">
    <property type="entry name" value="Asn-tRNA-ligase"/>
</dbReference>
<dbReference type="Proteomes" id="UP000266067">
    <property type="component" value="Unassembled WGS sequence"/>
</dbReference>
<proteinExistence type="inferred from homology"/>
<dbReference type="InterPro" id="IPR012340">
    <property type="entry name" value="NA-bd_OB-fold"/>
</dbReference>
<dbReference type="PANTHER" id="PTHR22594:SF34">
    <property type="entry name" value="ASPARAGINE--TRNA LIGASE, MITOCHONDRIAL-RELATED"/>
    <property type="match status" value="1"/>
</dbReference>
<dbReference type="NCBIfam" id="TIGR00457">
    <property type="entry name" value="asnS"/>
    <property type="match status" value="1"/>
</dbReference>
<dbReference type="InterPro" id="IPR004364">
    <property type="entry name" value="Aa-tRNA-synt_II"/>
</dbReference>
<dbReference type="PANTHER" id="PTHR22594">
    <property type="entry name" value="ASPARTYL/LYSYL-TRNA SYNTHETASE"/>
    <property type="match status" value="1"/>
</dbReference>
<dbReference type="Pfam" id="PF01336">
    <property type="entry name" value="tRNA_anti-codon"/>
    <property type="match status" value="1"/>
</dbReference>
<dbReference type="Gene3D" id="3.30.930.10">
    <property type="entry name" value="Bira Bifunctional Protein, Domain 2"/>
    <property type="match status" value="1"/>
</dbReference>
<keyword evidence="7" id="KW-0963">Cytoplasm</keyword>
<dbReference type="OrthoDB" id="9762036at2"/>
<dbReference type="InterPro" id="IPR002312">
    <property type="entry name" value="Asp/Asn-tRNA-synth_IIb"/>
</dbReference>
<accession>A0A3A1NBM1</accession>
<dbReference type="SUPFAM" id="SSF50249">
    <property type="entry name" value="Nucleic acid-binding proteins"/>
    <property type="match status" value="1"/>
</dbReference>
<keyword evidence="2 7" id="KW-0436">Ligase</keyword>
<keyword evidence="6 7" id="KW-0030">Aminoacyl-tRNA synthetase</keyword>
<dbReference type="PRINTS" id="PR01042">
    <property type="entry name" value="TRNASYNTHASP"/>
</dbReference>
<evidence type="ECO:0000313" key="10">
    <source>
        <dbReference type="Proteomes" id="UP000266067"/>
    </source>
</evidence>
<dbReference type="PROSITE" id="PS50862">
    <property type="entry name" value="AA_TRNA_LIGASE_II"/>
    <property type="match status" value="1"/>
</dbReference>
<dbReference type="InterPro" id="IPR006195">
    <property type="entry name" value="aa-tRNA-synth_II"/>
</dbReference>
<comment type="similarity">
    <text evidence="1 7">Belongs to the class-II aminoacyl-tRNA synthetase family.</text>
</comment>
<organism evidence="9 10">
    <name type="scientific">Flagellimonas lutimaris</name>
    <dbReference type="NCBI Taxonomy" id="475082"/>
    <lineage>
        <taxon>Bacteria</taxon>
        <taxon>Pseudomonadati</taxon>
        <taxon>Bacteroidota</taxon>
        <taxon>Flavobacteriia</taxon>
        <taxon>Flavobacteriales</taxon>
        <taxon>Flavobacteriaceae</taxon>
        <taxon>Flagellimonas</taxon>
    </lineage>
</organism>
<evidence type="ECO:0000256" key="7">
    <source>
        <dbReference type="HAMAP-Rule" id="MF_00534"/>
    </source>
</evidence>
<dbReference type="NCBIfam" id="NF003037">
    <property type="entry name" value="PRK03932.1"/>
    <property type="match status" value="1"/>
</dbReference>
<dbReference type="Gene3D" id="2.40.50.140">
    <property type="entry name" value="Nucleic acid-binding proteins"/>
    <property type="match status" value="1"/>
</dbReference>
<comment type="catalytic activity">
    <reaction evidence="7">
        <text>tRNA(Asn) + L-asparagine + ATP = L-asparaginyl-tRNA(Asn) + AMP + diphosphate + H(+)</text>
        <dbReference type="Rhea" id="RHEA:11180"/>
        <dbReference type="Rhea" id="RHEA-COMP:9659"/>
        <dbReference type="Rhea" id="RHEA-COMP:9674"/>
        <dbReference type="ChEBI" id="CHEBI:15378"/>
        <dbReference type="ChEBI" id="CHEBI:30616"/>
        <dbReference type="ChEBI" id="CHEBI:33019"/>
        <dbReference type="ChEBI" id="CHEBI:58048"/>
        <dbReference type="ChEBI" id="CHEBI:78442"/>
        <dbReference type="ChEBI" id="CHEBI:78515"/>
        <dbReference type="ChEBI" id="CHEBI:456215"/>
        <dbReference type="EC" id="6.1.1.22"/>
    </reaction>
</comment>
<dbReference type="GO" id="GO:0005524">
    <property type="term" value="F:ATP binding"/>
    <property type="evidence" value="ECO:0007669"/>
    <property type="project" value="UniProtKB-UniRule"/>
</dbReference>
<dbReference type="EC" id="6.1.1.22" evidence="7"/>
<name>A0A3A1NBM1_9FLAO</name>
<feature type="domain" description="Aminoacyl-transfer RNA synthetases class-II family profile" evidence="8">
    <location>
        <begin position="131"/>
        <end position="467"/>
    </location>
</feature>
<protein>
    <recommendedName>
        <fullName evidence="7">Asparagine--tRNA ligase</fullName>
        <ecNumber evidence="7">6.1.1.22</ecNumber>
    </recommendedName>
    <alternativeName>
        <fullName evidence="7">Asparaginyl-tRNA synthetase</fullName>
        <shortName evidence="7">AsnRS</shortName>
    </alternativeName>
</protein>
<keyword evidence="5 7" id="KW-0648">Protein biosynthesis</keyword>
<keyword evidence="4 7" id="KW-0067">ATP-binding</keyword>
<evidence type="ECO:0000256" key="6">
    <source>
        <dbReference type="ARBA" id="ARBA00023146"/>
    </source>
</evidence>
<dbReference type="Pfam" id="PF00152">
    <property type="entry name" value="tRNA-synt_2"/>
    <property type="match status" value="1"/>
</dbReference>
<dbReference type="InterPro" id="IPR045864">
    <property type="entry name" value="aa-tRNA-synth_II/BPL/LPL"/>
</dbReference>
<comment type="subcellular location">
    <subcellularLocation>
        <location evidence="7">Cytoplasm</location>
    </subcellularLocation>
</comment>
<dbReference type="EMBL" id="QXFH01000070">
    <property type="protein sequence ID" value="RIV35375.1"/>
    <property type="molecule type" value="Genomic_DNA"/>
</dbReference>
<comment type="subunit">
    <text evidence="7">Homodimer.</text>
</comment>
<evidence type="ECO:0000256" key="3">
    <source>
        <dbReference type="ARBA" id="ARBA00022741"/>
    </source>
</evidence>
<dbReference type="CDD" id="cd00776">
    <property type="entry name" value="AsxRS_core"/>
    <property type="match status" value="1"/>
</dbReference>
<reference evidence="9 10" key="1">
    <citation type="submission" date="2018-08" db="EMBL/GenBank/DDBJ databases">
        <title>Proposal of Muricauda 72 sp.nov. and Muricauda NH166 sp.nov., isolated from seawater.</title>
        <authorList>
            <person name="Cheng H."/>
            <person name="Wu Y.-H."/>
            <person name="Guo L.-L."/>
            <person name="Xu X.-W."/>
        </authorList>
    </citation>
    <scope>NUCLEOTIDE SEQUENCE [LARGE SCALE GENOMIC DNA]</scope>
    <source>
        <strain evidence="9 10">KCTC 22173</strain>
    </source>
</reference>
<evidence type="ECO:0000256" key="5">
    <source>
        <dbReference type="ARBA" id="ARBA00022917"/>
    </source>
</evidence>
<sequence>MMSYSIKELLEKQPVGDSVEVNGWVKTFRSNRFIALNDGSTIHNLQCVVDFENLDEALLKQISTGAALKITGTLEESQGRGQSVEIQTTDIFVHGTADPETYPIQPKKHSLEFLREKAHLRVRTNTFSAVMRVRSVLSFAVHSYFQQNGFYYMHAPIITGSDAEGAGEMFRVSTLDAKKPPLDDAGEVDYSEDFFGKETNLTVSGQLEAETYAMGLGKVYTFGPTFRAENSNTSRHLAEFWMIEPEMAFFDLDANMDLAEDFIKYIIQYVLDHCQDDLEFLEKRLLDEEKTKPQNERSEMALIEKLKFVVENNFKRVSYTEAIDILKNSKPNKKKKFQFPINEWGADLQSEHERFLVEKHFKCPVILFDYPADIKAFYMRLNEDGKTVRAMDVLFPGIGEIVGGSQREERLDVLEQKIKELDIDAKELWWYLDLRKFGTAVHSGFGLGFERMVQFATGMGNIRDVIPYPRTPQNAEF</sequence>
<keyword evidence="3 7" id="KW-0547">Nucleotide-binding</keyword>
<dbReference type="GO" id="GO:0004816">
    <property type="term" value="F:asparagine-tRNA ligase activity"/>
    <property type="evidence" value="ECO:0007669"/>
    <property type="project" value="UniProtKB-UniRule"/>
</dbReference>
<dbReference type="GO" id="GO:0006421">
    <property type="term" value="P:asparaginyl-tRNA aminoacylation"/>
    <property type="evidence" value="ECO:0007669"/>
    <property type="project" value="UniProtKB-UniRule"/>
</dbReference>
<dbReference type="InterPro" id="IPR004365">
    <property type="entry name" value="NA-bd_OB_tRNA"/>
</dbReference>
<dbReference type="SUPFAM" id="SSF55681">
    <property type="entry name" value="Class II aaRS and biotin synthetases"/>
    <property type="match status" value="1"/>
</dbReference>
<dbReference type="HAMAP" id="MF_00534">
    <property type="entry name" value="Asn_tRNA_synth"/>
    <property type="match status" value="1"/>
</dbReference>
<keyword evidence="10" id="KW-1185">Reference proteome</keyword>
<dbReference type="RefSeq" id="WP_119607599.1">
    <property type="nucleotide sequence ID" value="NZ_QXFH01000070.1"/>
</dbReference>
<evidence type="ECO:0000256" key="2">
    <source>
        <dbReference type="ARBA" id="ARBA00022598"/>
    </source>
</evidence>
<dbReference type="GO" id="GO:0003676">
    <property type="term" value="F:nucleic acid binding"/>
    <property type="evidence" value="ECO:0007669"/>
    <property type="project" value="InterPro"/>
</dbReference>
<evidence type="ECO:0000256" key="1">
    <source>
        <dbReference type="ARBA" id="ARBA00008226"/>
    </source>
</evidence>
<evidence type="ECO:0000259" key="8">
    <source>
        <dbReference type="PROSITE" id="PS50862"/>
    </source>
</evidence>
<gene>
    <name evidence="7" type="primary">asnS</name>
    <name evidence="9" type="ORF">D2V08_08480</name>
</gene>
<evidence type="ECO:0000313" key="9">
    <source>
        <dbReference type="EMBL" id="RIV35375.1"/>
    </source>
</evidence>
<evidence type="ECO:0000256" key="4">
    <source>
        <dbReference type="ARBA" id="ARBA00022840"/>
    </source>
</evidence>
<dbReference type="GO" id="GO:0005737">
    <property type="term" value="C:cytoplasm"/>
    <property type="evidence" value="ECO:0007669"/>
    <property type="project" value="UniProtKB-SubCell"/>
</dbReference>